<organism evidence="3 4">
    <name type="scientific">Lactuca sativa</name>
    <name type="common">Garden lettuce</name>
    <dbReference type="NCBI Taxonomy" id="4236"/>
    <lineage>
        <taxon>Eukaryota</taxon>
        <taxon>Viridiplantae</taxon>
        <taxon>Streptophyta</taxon>
        <taxon>Embryophyta</taxon>
        <taxon>Tracheophyta</taxon>
        <taxon>Spermatophyta</taxon>
        <taxon>Magnoliopsida</taxon>
        <taxon>eudicotyledons</taxon>
        <taxon>Gunneridae</taxon>
        <taxon>Pentapetalae</taxon>
        <taxon>asterids</taxon>
        <taxon>campanulids</taxon>
        <taxon>Asterales</taxon>
        <taxon>Asteraceae</taxon>
        <taxon>Cichorioideae</taxon>
        <taxon>Cichorieae</taxon>
        <taxon>Lactucinae</taxon>
        <taxon>Lactuca</taxon>
    </lineage>
</organism>
<dbReference type="InterPro" id="IPR001623">
    <property type="entry name" value="DnaJ_domain"/>
</dbReference>
<feature type="domain" description="J" evidence="2">
    <location>
        <begin position="82"/>
        <end position="146"/>
    </location>
</feature>
<dbReference type="PRINTS" id="PR00625">
    <property type="entry name" value="JDOMAIN"/>
</dbReference>
<evidence type="ECO:0000256" key="1">
    <source>
        <dbReference type="SAM" id="MobiDB-lite"/>
    </source>
</evidence>
<evidence type="ECO:0000313" key="3">
    <source>
        <dbReference type="EMBL" id="KAJ0211496.1"/>
    </source>
</evidence>
<gene>
    <name evidence="3" type="ORF">LSAT_V11C400157630</name>
</gene>
<feature type="compositionally biased region" description="Polar residues" evidence="1">
    <location>
        <begin position="288"/>
        <end position="305"/>
    </location>
</feature>
<dbReference type="PANTHER" id="PTHR44137:SF34">
    <property type="entry name" value="DNAJ DOMAIN, CHAPERONE J-DOMAIN SUPERFAMILY"/>
    <property type="match status" value="1"/>
</dbReference>
<feature type="region of interest" description="Disordered" evidence="1">
    <location>
        <begin position="140"/>
        <end position="224"/>
    </location>
</feature>
<dbReference type="SMART" id="SM00271">
    <property type="entry name" value="DnaJ"/>
    <property type="match status" value="1"/>
</dbReference>
<evidence type="ECO:0000313" key="4">
    <source>
        <dbReference type="Proteomes" id="UP000235145"/>
    </source>
</evidence>
<dbReference type="EMBL" id="NBSK02000004">
    <property type="protein sequence ID" value="KAJ0211496.1"/>
    <property type="molecule type" value="Genomic_DNA"/>
</dbReference>
<dbReference type="AlphaFoldDB" id="A0A9R1VVQ7"/>
<dbReference type="Pfam" id="PF23551">
    <property type="entry name" value="Zn_ribbon_20"/>
    <property type="match status" value="1"/>
</dbReference>
<evidence type="ECO:0000259" key="2">
    <source>
        <dbReference type="PROSITE" id="PS50076"/>
    </source>
</evidence>
<feature type="region of interest" description="Disordered" evidence="1">
    <location>
        <begin position="283"/>
        <end position="320"/>
    </location>
</feature>
<dbReference type="Pfam" id="PF11926">
    <property type="entry name" value="DUF3444"/>
    <property type="match status" value="1"/>
</dbReference>
<dbReference type="Proteomes" id="UP000235145">
    <property type="component" value="Unassembled WGS sequence"/>
</dbReference>
<dbReference type="InterPro" id="IPR018253">
    <property type="entry name" value="DnaJ_domain_CS"/>
</dbReference>
<accession>A0A9R1VVQ7</accession>
<dbReference type="InterPro" id="IPR024593">
    <property type="entry name" value="DUF3444"/>
</dbReference>
<protein>
    <recommendedName>
        <fullName evidence="2">J domain-containing protein</fullName>
    </recommendedName>
</protein>
<proteinExistence type="predicted"/>
<dbReference type="SUPFAM" id="SSF46565">
    <property type="entry name" value="Chaperone J-domain"/>
    <property type="match status" value="1"/>
</dbReference>
<feature type="compositionally biased region" description="Polar residues" evidence="1">
    <location>
        <begin position="171"/>
        <end position="195"/>
    </location>
</feature>
<feature type="compositionally biased region" description="Polar residues" evidence="1">
    <location>
        <begin position="204"/>
        <end position="224"/>
    </location>
</feature>
<reference evidence="3 4" key="1">
    <citation type="journal article" date="2017" name="Nat. Commun.">
        <title>Genome assembly with in vitro proximity ligation data and whole-genome triplication in lettuce.</title>
        <authorList>
            <person name="Reyes-Chin-Wo S."/>
            <person name="Wang Z."/>
            <person name="Yang X."/>
            <person name="Kozik A."/>
            <person name="Arikit S."/>
            <person name="Song C."/>
            <person name="Xia L."/>
            <person name="Froenicke L."/>
            <person name="Lavelle D.O."/>
            <person name="Truco M.J."/>
            <person name="Xia R."/>
            <person name="Zhu S."/>
            <person name="Xu C."/>
            <person name="Xu H."/>
            <person name="Xu X."/>
            <person name="Cox K."/>
            <person name="Korf I."/>
            <person name="Meyers B.C."/>
            <person name="Michelmore R.W."/>
        </authorList>
    </citation>
    <scope>NUCLEOTIDE SEQUENCE [LARGE SCALE GENOMIC DNA]</scope>
    <source>
        <strain evidence="4">cv. Salinas</strain>
        <tissue evidence="3">Seedlings</tissue>
    </source>
</reference>
<dbReference type="PANTHER" id="PTHR44137">
    <property type="entry name" value="BNAC03G44070D PROTEIN"/>
    <property type="match status" value="1"/>
</dbReference>
<comment type="caution">
    <text evidence="3">The sequence shown here is derived from an EMBL/GenBank/DDBJ whole genome shotgun (WGS) entry which is preliminary data.</text>
</comment>
<dbReference type="PROSITE" id="PS50076">
    <property type="entry name" value="DNAJ_2"/>
    <property type="match status" value="1"/>
</dbReference>
<dbReference type="InterPro" id="IPR036869">
    <property type="entry name" value="J_dom_sf"/>
</dbReference>
<dbReference type="PROSITE" id="PS00636">
    <property type="entry name" value="DNAJ_1"/>
    <property type="match status" value="1"/>
</dbReference>
<feature type="region of interest" description="Disordered" evidence="1">
    <location>
        <begin position="381"/>
        <end position="404"/>
    </location>
</feature>
<name>A0A9R1VVQ7_LACSA</name>
<dbReference type="InterPro" id="IPR056988">
    <property type="entry name" value="Zn_ribbon_pln"/>
</dbReference>
<keyword evidence="4" id="KW-1185">Reference proteome</keyword>
<dbReference type="Pfam" id="PF00226">
    <property type="entry name" value="DnaJ"/>
    <property type="match status" value="1"/>
</dbReference>
<dbReference type="Gene3D" id="1.10.287.110">
    <property type="entry name" value="DnaJ domain"/>
    <property type="match status" value="1"/>
</dbReference>
<dbReference type="CDD" id="cd06257">
    <property type="entry name" value="DnaJ"/>
    <property type="match status" value="1"/>
</dbReference>
<sequence>MRKISRVVFEDKRKGIMECNRDEATRAKEIAESKFSRKDITGAKKFALKAQTLYPGLDGISQLIAVLDVYVAAEHKINGELDFYGILGVSPLADDKTVRKHYRELALSLHPDKNKSTGADGAFKYISEAFSILSDKEKRSTYDHKRNGRGFGFKQTQNNGSRAPPPHAQNGFHNFTKSTPAQAQHTKSTPAQQTKVAPARTKVTPAQTKDTSRTNSSSVDDVNHTMKTFPTSVHLSSDKQMPIPKTFWTVCKRCKLQYEFVRMYLNRNLLCPTCHGPFLAQEVPPPNTKKTSSEAQGVNPETSEQVGHADSANHSTSSKWAPFLKKTGPADVAQAASMVQEAYGKVKRDREEAQAVTKREEALRRKISKWANKLSFKTKHENEMNEVGENKETDASISVEGKKDVSNKSNKTRLINKATMEIKKKLHEWSSEVIDDLENGDSKNETEMLVIDVQDSDFHDFDEERSEKCFKKGQVWAAYDDRDEMPRFYAMIREVVSLDPFKMKICWLNPEGLSPEFLEAFGEFKPGKHDIVTVANYFSHKANFKKQENGNICVFPMKGDVCALYRNRNDPKPDMEKQNYEIVQVDEYDKETGITVTPLAKVAGFKTVFQRQHINSRNNGTRVVLGNEMFRFSHQIPSYMLTGEESENAPKGCCELDPAAIPPEFLEVMGDDDKDCVLADYKEGDDVDVEDCGSK</sequence>